<evidence type="ECO:0000256" key="1">
    <source>
        <dbReference type="SAM" id="Phobius"/>
    </source>
</evidence>
<sequence length="158" mass="18077">MMHDAIDFLFPPMAYPVWWVIGAAFLVVLVIGWIVGVIVWTLPIEVLRRIPVIRDISYKVLRFKFSRSLTKVEQQHREGQLSTRDAFHEISRIFRNFIDFRTGFQARRMTATDVAYSPLAGSALNVLAMTYPGQFHEVDPQSVPDVVQAARTAVLTWA</sequence>
<keyword evidence="1" id="KW-0472">Membrane</keyword>
<dbReference type="PATRIC" id="fig|451644.5.peg.3577"/>
<comment type="caution">
    <text evidence="2">The sequence shown here is derived from an EMBL/GenBank/DDBJ whole genome shotgun (WGS) entry which is preliminary data.</text>
</comment>
<keyword evidence="1" id="KW-1133">Transmembrane helix</keyword>
<keyword evidence="1" id="KW-0812">Transmembrane</keyword>
<protein>
    <submittedName>
        <fullName evidence="2">Uncharacterized protein</fullName>
    </submittedName>
</protein>
<evidence type="ECO:0000313" key="3">
    <source>
        <dbReference type="Proteomes" id="UP000037594"/>
    </source>
</evidence>
<accession>A0A0J8U9Z2</accession>
<reference evidence="2 3" key="1">
    <citation type="submission" date="2015-06" db="EMBL/GenBank/DDBJ databases">
        <title>Genome sequence of Mycobacterium conceptionense strain MLE.</title>
        <authorList>
            <person name="Greninger A.L."/>
            <person name="Cunningham G."/>
            <person name="Chiu C.Y."/>
            <person name="Miller S."/>
        </authorList>
    </citation>
    <scope>NUCLEOTIDE SEQUENCE [LARGE SCALE GENOMIC DNA]</scope>
    <source>
        <strain evidence="2 3">MLE</strain>
    </source>
</reference>
<dbReference type="EMBL" id="LFOD01000015">
    <property type="protein sequence ID" value="KMV17205.1"/>
    <property type="molecule type" value="Genomic_DNA"/>
</dbReference>
<name>A0A0J8U9Z2_9MYCO</name>
<dbReference type="AlphaFoldDB" id="A0A0J8U9Z2"/>
<evidence type="ECO:0000313" key="2">
    <source>
        <dbReference type="EMBL" id="KMV17205.1"/>
    </source>
</evidence>
<proteinExistence type="predicted"/>
<feature type="transmembrane region" description="Helical" evidence="1">
    <location>
        <begin position="17"/>
        <end position="42"/>
    </location>
</feature>
<organism evidence="2 3">
    <name type="scientific">Mycolicibacterium conceptionense</name>
    <dbReference type="NCBI Taxonomy" id="451644"/>
    <lineage>
        <taxon>Bacteria</taxon>
        <taxon>Bacillati</taxon>
        <taxon>Actinomycetota</taxon>
        <taxon>Actinomycetes</taxon>
        <taxon>Mycobacteriales</taxon>
        <taxon>Mycobacteriaceae</taxon>
        <taxon>Mycolicibacterium</taxon>
    </lineage>
</organism>
<dbReference type="Proteomes" id="UP000037594">
    <property type="component" value="Unassembled WGS sequence"/>
</dbReference>
<gene>
    <name evidence="2" type="ORF">ACT17_17295</name>
</gene>